<accession>A0A2U3EDM7</accession>
<dbReference type="FunFam" id="3.40.50.720:FF:000245">
    <property type="entry name" value="Short chain dehydrogenase, putative"/>
    <property type="match status" value="1"/>
</dbReference>
<dbReference type="PANTHER" id="PTHR43008:SF10">
    <property type="entry name" value="CHAIN DEHYDROGENASE_OXIDOREDUCTASE, PUTATIVE (AFU_ORTHOLOGUE AFUA_2G15740)-RELATED"/>
    <property type="match status" value="1"/>
</dbReference>
<dbReference type="AlphaFoldDB" id="A0A2U3EDM7"/>
<evidence type="ECO:0000256" key="2">
    <source>
        <dbReference type="ARBA" id="ARBA00022857"/>
    </source>
</evidence>
<gene>
    <name evidence="4" type="ORF">PCL_11232</name>
</gene>
<dbReference type="GO" id="GO:0050664">
    <property type="term" value="F:oxidoreductase activity, acting on NAD(P)H, oxygen as acceptor"/>
    <property type="evidence" value="ECO:0007669"/>
    <property type="project" value="TreeGrafter"/>
</dbReference>
<sequence length="646" mass="69842">MTKGQPEVGNKRFADFDLAGKTFIVTGGARGLGLALAEALVEAGGRGTIRQAAEASNGKLTRSRLVYCLDRAEHPDEEWDAAQDRVVPEWGGKLVYRQQDVLDTQHLRKTIESIADEHQSLHGVIAAAGILQITPAIEYTSDDAAKMLATNFTAVLETASAAAEMMFKYKCRGSICLIASMSGIIANKGMLSPVYNSSKAALIQLTRNLAMEWSHERDDGGPGIRVNSMSPGHIRTPMVEQTFAEEPGLEDLWKKENMMGRLAKTEEFKGAALFLLSNASSFMTGSNLVMDGGHTACIPGDPRAAHRFDYGRRWPCPRAIRNEAQEDIAPCGAVWCEVKMTNLILAPVSSSKSVLALLEISCVAAAWDGEPSPRGCRDPPMVSEDAAQSQSTLLGGVRRQAQPRKLGRQDGRFVSAIAHRKRACLEFGSCLPWNHFASSLLTILGIGPRLSTKWRQGWIGMGNVRPVGAPWRQPVPSLGKRWRDHKDPSFLSLPPAYGQSRAQATSSAPWSPMEIVVNIACDQSLKISLECLYGLTQFVHNNPVRNSVICDLQTVNQTDPDVASQQTPPWPQFCAPGAAIVKGAECQVACPVGSRKTPHALLYGVAESPASQPGRALGTAFRAMARAALPGGAPKPGVRRQARVPR</sequence>
<reference evidence="4 5" key="1">
    <citation type="journal article" date="2016" name="Front. Microbiol.">
        <title>Genome and transcriptome sequences reveal the specific parasitism of the nematophagous Purpureocillium lilacinum 36-1.</title>
        <authorList>
            <person name="Xie J."/>
            <person name="Li S."/>
            <person name="Mo C."/>
            <person name="Xiao X."/>
            <person name="Peng D."/>
            <person name="Wang G."/>
            <person name="Xiao Y."/>
        </authorList>
    </citation>
    <scope>NUCLEOTIDE SEQUENCE [LARGE SCALE GENOMIC DNA]</scope>
    <source>
        <strain evidence="4 5">36-1</strain>
    </source>
</reference>
<organism evidence="4 5">
    <name type="scientific">Purpureocillium lilacinum</name>
    <name type="common">Paecilomyces lilacinus</name>
    <dbReference type="NCBI Taxonomy" id="33203"/>
    <lineage>
        <taxon>Eukaryota</taxon>
        <taxon>Fungi</taxon>
        <taxon>Dikarya</taxon>
        <taxon>Ascomycota</taxon>
        <taxon>Pezizomycotina</taxon>
        <taxon>Sordariomycetes</taxon>
        <taxon>Hypocreomycetidae</taxon>
        <taxon>Hypocreales</taxon>
        <taxon>Ophiocordycipitaceae</taxon>
        <taxon>Purpureocillium</taxon>
    </lineage>
</organism>
<dbReference type="PRINTS" id="PR00081">
    <property type="entry name" value="GDHRDH"/>
</dbReference>
<evidence type="ECO:0000256" key="3">
    <source>
        <dbReference type="ARBA" id="ARBA00023002"/>
    </source>
</evidence>
<keyword evidence="2" id="KW-0521">NADP</keyword>
<protein>
    <submittedName>
        <fullName evidence="4">Putative oxidoreductase protein</fullName>
    </submittedName>
</protein>
<evidence type="ECO:0000256" key="1">
    <source>
        <dbReference type="ARBA" id="ARBA00006484"/>
    </source>
</evidence>
<dbReference type="InterPro" id="IPR020904">
    <property type="entry name" value="Sc_DH/Rdtase_CS"/>
</dbReference>
<dbReference type="InterPro" id="IPR002347">
    <property type="entry name" value="SDR_fam"/>
</dbReference>
<comment type="similarity">
    <text evidence="1">Belongs to the short-chain dehydrogenases/reductases (SDR) family.</text>
</comment>
<evidence type="ECO:0000313" key="4">
    <source>
        <dbReference type="EMBL" id="PWI72609.1"/>
    </source>
</evidence>
<evidence type="ECO:0000313" key="5">
    <source>
        <dbReference type="Proteomes" id="UP000245956"/>
    </source>
</evidence>
<dbReference type="InterPro" id="IPR036291">
    <property type="entry name" value="NAD(P)-bd_dom_sf"/>
</dbReference>
<dbReference type="Gene3D" id="3.40.50.720">
    <property type="entry name" value="NAD(P)-binding Rossmann-like Domain"/>
    <property type="match status" value="1"/>
</dbReference>
<name>A0A2U3EDM7_PURLI</name>
<proteinExistence type="inferred from homology"/>
<dbReference type="Proteomes" id="UP000245956">
    <property type="component" value="Unassembled WGS sequence"/>
</dbReference>
<dbReference type="SUPFAM" id="SSF51735">
    <property type="entry name" value="NAD(P)-binding Rossmann-fold domains"/>
    <property type="match status" value="1"/>
</dbReference>
<dbReference type="GO" id="GO:0016616">
    <property type="term" value="F:oxidoreductase activity, acting on the CH-OH group of donors, NAD or NADP as acceptor"/>
    <property type="evidence" value="ECO:0007669"/>
    <property type="project" value="UniProtKB-ARBA"/>
</dbReference>
<dbReference type="EMBL" id="LCWV01000006">
    <property type="protein sequence ID" value="PWI72609.1"/>
    <property type="molecule type" value="Genomic_DNA"/>
</dbReference>
<dbReference type="PROSITE" id="PS00061">
    <property type="entry name" value="ADH_SHORT"/>
    <property type="match status" value="1"/>
</dbReference>
<dbReference type="PANTHER" id="PTHR43008">
    <property type="entry name" value="BENZIL REDUCTASE"/>
    <property type="match status" value="1"/>
</dbReference>
<keyword evidence="3" id="KW-0560">Oxidoreductase</keyword>
<dbReference type="Pfam" id="PF13561">
    <property type="entry name" value="adh_short_C2"/>
    <property type="match status" value="1"/>
</dbReference>
<comment type="caution">
    <text evidence="4">The sequence shown here is derived from an EMBL/GenBank/DDBJ whole genome shotgun (WGS) entry which is preliminary data.</text>
</comment>